<dbReference type="STRING" id="35722.A0A0B7NIJ5"/>
<dbReference type="PANTHER" id="PTHR47970:SF29">
    <property type="entry name" value="KINESIN FAMILY MEMBER 20B"/>
    <property type="match status" value="1"/>
</dbReference>
<dbReference type="GO" id="GO:0007018">
    <property type="term" value="P:microtubule-based movement"/>
    <property type="evidence" value="ECO:0007669"/>
    <property type="project" value="InterPro"/>
</dbReference>
<evidence type="ECO:0000256" key="7">
    <source>
        <dbReference type="ARBA" id="ARBA00023054"/>
    </source>
</evidence>
<feature type="region of interest" description="Disordered" evidence="13">
    <location>
        <begin position="789"/>
        <end position="874"/>
    </location>
</feature>
<comment type="subcellular location">
    <subcellularLocation>
        <location evidence="1">Cytoplasm</location>
        <location evidence="1">Cytoskeleton</location>
        <location evidence="1">Spindle</location>
    </subcellularLocation>
</comment>
<evidence type="ECO:0000256" key="5">
    <source>
        <dbReference type="ARBA" id="ARBA00022741"/>
    </source>
</evidence>
<feature type="compositionally biased region" description="Acidic residues" evidence="13">
    <location>
        <begin position="624"/>
        <end position="635"/>
    </location>
</feature>
<dbReference type="Gene3D" id="3.40.850.10">
    <property type="entry name" value="Kinesin motor domain"/>
    <property type="match status" value="1"/>
</dbReference>
<dbReference type="InterPro" id="IPR019821">
    <property type="entry name" value="Kinesin_motor_CS"/>
</dbReference>
<dbReference type="GO" id="GO:0090307">
    <property type="term" value="P:mitotic spindle assembly"/>
    <property type="evidence" value="ECO:0007669"/>
    <property type="project" value="TreeGrafter"/>
</dbReference>
<dbReference type="GO" id="GO:0005524">
    <property type="term" value="F:ATP binding"/>
    <property type="evidence" value="ECO:0007669"/>
    <property type="project" value="UniProtKB-UniRule"/>
</dbReference>
<dbReference type="SMART" id="SM00129">
    <property type="entry name" value="KISc"/>
    <property type="match status" value="1"/>
</dbReference>
<evidence type="ECO:0000256" key="9">
    <source>
        <dbReference type="ARBA" id="ARBA00023212"/>
    </source>
</evidence>
<keyword evidence="9" id="KW-0206">Cytoskeleton</keyword>
<dbReference type="Proteomes" id="UP000054107">
    <property type="component" value="Unassembled WGS sequence"/>
</dbReference>
<dbReference type="PROSITE" id="PS50067">
    <property type="entry name" value="KINESIN_MOTOR_2"/>
    <property type="match status" value="1"/>
</dbReference>
<dbReference type="GO" id="GO:0005876">
    <property type="term" value="C:spindle microtubule"/>
    <property type="evidence" value="ECO:0007669"/>
    <property type="project" value="TreeGrafter"/>
</dbReference>
<proteinExistence type="inferred from homology"/>
<feature type="compositionally biased region" description="Low complexity" evidence="13">
    <location>
        <begin position="461"/>
        <end position="473"/>
    </location>
</feature>
<evidence type="ECO:0000256" key="12">
    <source>
        <dbReference type="SAM" id="Coils"/>
    </source>
</evidence>
<evidence type="ECO:0000313" key="16">
    <source>
        <dbReference type="Proteomes" id="UP000054107"/>
    </source>
</evidence>
<name>A0A0B7NIJ5_9FUNG</name>
<dbReference type="InterPro" id="IPR001752">
    <property type="entry name" value="Kinesin_motor_dom"/>
</dbReference>
<feature type="compositionally biased region" description="Basic residues" evidence="13">
    <location>
        <begin position="863"/>
        <end position="874"/>
    </location>
</feature>
<dbReference type="OrthoDB" id="123929at2759"/>
<evidence type="ECO:0000256" key="4">
    <source>
        <dbReference type="ARBA" id="ARBA00022701"/>
    </source>
</evidence>
<evidence type="ECO:0000256" key="2">
    <source>
        <dbReference type="ARBA" id="ARBA00022490"/>
    </source>
</evidence>
<evidence type="ECO:0000256" key="13">
    <source>
        <dbReference type="SAM" id="MobiDB-lite"/>
    </source>
</evidence>
<dbReference type="GO" id="GO:0005634">
    <property type="term" value="C:nucleus"/>
    <property type="evidence" value="ECO:0007669"/>
    <property type="project" value="TreeGrafter"/>
</dbReference>
<feature type="compositionally biased region" description="Polar residues" evidence="13">
    <location>
        <begin position="811"/>
        <end position="829"/>
    </location>
</feature>
<dbReference type="GO" id="GO:0072686">
    <property type="term" value="C:mitotic spindle"/>
    <property type="evidence" value="ECO:0007669"/>
    <property type="project" value="TreeGrafter"/>
</dbReference>
<feature type="region of interest" description="Disordered" evidence="13">
    <location>
        <begin position="458"/>
        <end position="483"/>
    </location>
</feature>
<accession>A0A0B7NIJ5</accession>
<feature type="region of interest" description="Disordered" evidence="13">
    <location>
        <begin position="1"/>
        <end position="42"/>
    </location>
</feature>
<keyword evidence="7 12" id="KW-0175">Coiled coil</keyword>
<evidence type="ECO:0000256" key="10">
    <source>
        <dbReference type="PROSITE-ProRule" id="PRU00283"/>
    </source>
</evidence>
<keyword evidence="4 11" id="KW-0493">Microtubule</keyword>
<evidence type="ECO:0000259" key="14">
    <source>
        <dbReference type="PROSITE" id="PS50067"/>
    </source>
</evidence>
<dbReference type="InterPro" id="IPR036961">
    <property type="entry name" value="Kinesin_motor_dom_sf"/>
</dbReference>
<dbReference type="PANTHER" id="PTHR47970">
    <property type="entry name" value="KINESIN-LIKE PROTEIN KIF11"/>
    <property type="match status" value="1"/>
</dbReference>
<sequence>MQSTYSGPSTPTRPATPTQATRSTATANRANNNNNSPTRKQLKEITEVNRYINYDPEKEPIKAFLRIKPNTDGEMVVDDPYIQVIDQVEVSMTPPENSNAYRTRHRASERYRFTKVFNEDTDQATFYNETTLTLVKDVLQGENALIFAYGVTNSGKTYTVMGKQPQSEHAGLLPRTMNTIFNSIGGNKSEAKIQDNLSITADKVDIDTNYEYGIWVSFNEIYNEQVYDLLSTAITTTAASRQKRTQLQLKYEQKTGNKYVADTTLIKIKSMAEADAIMRLGQQNRQVFSTLMNQTSSRSHSIFTIHVVRCPVDKNDFVIEDPYYASLSKLSIVDLAGSERYRNTNSSGQRLKEAGNINKSLMVLGQCMEILRLNQIKNDMGKNPTMVPFRHSKLTELFKSTFEGEGKAAIIVNVNPHDTGYDENSHVMKFAAVAKDITTWKQTHHKIDLQNVESDAKRLRAGAAQRRYQQQQQEPSDDEDDTNNVLFVNGLIAQLDELREKWMEAETRSTTMESDIREKISREMYSQFKEMQNKCLLALQGENEMMDLQLQKKGYSDEALLDKLQKRQTSILEELTHLRTKFDEFDVTKNNLLDKITKLEQENQKERDRSNYLQQQLDQHSTEKEEEEEDDDDDQSLTKENDDPKAQDAFNTFLSLRKQLRKSIFKKEELCKDADIIMNQVEEFENVTFKLAKETKMGKLLKLIAQEEFEKDPFQIKSRAMRLFKRYAQLPTSYESLSKNTFSNMAEEDTTDIQGLIAENAKLKQRIKILNNGQKRLKNAFEKTKWTMTMIPPPTEDDDISMIDGDDEQENNGNKNSQQSQHVQIVNEDSSLKRQTTDESPSFGDEEDESYESDIAEILGQMKRQKRRRKLRAR</sequence>
<dbReference type="AlphaFoldDB" id="A0A0B7NIJ5"/>
<keyword evidence="16" id="KW-1185">Reference proteome</keyword>
<dbReference type="InterPro" id="IPR047149">
    <property type="entry name" value="KIF11-like"/>
</dbReference>
<gene>
    <name evidence="15" type="primary">PARPA_11533.1 scaffold 44469</name>
</gene>
<dbReference type="PRINTS" id="PR00380">
    <property type="entry name" value="KINESINHEAVY"/>
</dbReference>
<comment type="similarity">
    <text evidence="10 11">Belongs to the TRAFAC class myosin-kinesin ATPase superfamily. Kinesin family.</text>
</comment>
<dbReference type="GO" id="GO:0008017">
    <property type="term" value="F:microtubule binding"/>
    <property type="evidence" value="ECO:0007669"/>
    <property type="project" value="InterPro"/>
</dbReference>
<dbReference type="EMBL" id="LN733661">
    <property type="protein sequence ID" value="CEP17237.1"/>
    <property type="molecule type" value="Genomic_DNA"/>
</dbReference>
<evidence type="ECO:0000256" key="3">
    <source>
        <dbReference type="ARBA" id="ARBA00022553"/>
    </source>
</evidence>
<dbReference type="Pfam" id="PF00225">
    <property type="entry name" value="Kinesin"/>
    <property type="match status" value="1"/>
</dbReference>
<evidence type="ECO:0000256" key="11">
    <source>
        <dbReference type="RuleBase" id="RU000394"/>
    </source>
</evidence>
<keyword evidence="2" id="KW-0963">Cytoplasm</keyword>
<keyword evidence="8 10" id="KW-0505">Motor protein</keyword>
<feature type="region of interest" description="Disordered" evidence="13">
    <location>
        <begin position="603"/>
        <end position="645"/>
    </location>
</feature>
<feature type="domain" description="Kinesin motor" evidence="14">
    <location>
        <begin position="60"/>
        <end position="437"/>
    </location>
</feature>
<feature type="compositionally biased region" description="Basic and acidic residues" evidence="13">
    <location>
        <begin position="636"/>
        <end position="645"/>
    </location>
</feature>
<dbReference type="PROSITE" id="PS00411">
    <property type="entry name" value="KINESIN_MOTOR_1"/>
    <property type="match status" value="1"/>
</dbReference>
<organism evidence="15 16">
    <name type="scientific">Parasitella parasitica</name>
    <dbReference type="NCBI Taxonomy" id="35722"/>
    <lineage>
        <taxon>Eukaryota</taxon>
        <taxon>Fungi</taxon>
        <taxon>Fungi incertae sedis</taxon>
        <taxon>Mucoromycota</taxon>
        <taxon>Mucoromycotina</taxon>
        <taxon>Mucoromycetes</taxon>
        <taxon>Mucorales</taxon>
        <taxon>Mucorineae</taxon>
        <taxon>Mucoraceae</taxon>
        <taxon>Parasitella</taxon>
    </lineage>
</organism>
<feature type="compositionally biased region" description="Low complexity" evidence="13">
    <location>
        <begin position="8"/>
        <end position="36"/>
    </location>
</feature>
<feature type="compositionally biased region" description="Acidic residues" evidence="13">
    <location>
        <begin position="844"/>
        <end position="855"/>
    </location>
</feature>
<dbReference type="InterPro" id="IPR027417">
    <property type="entry name" value="P-loop_NTPase"/>
</dbReference>
<protein>
    <recommendedName>
        <fullName evidence="11">Kinesin-like protein</fullName>
    </recommendedName>
</protein>
<keyword evidence="6 10" id="KW-0067">ATP-binding</keyword>
<evidence type="ECO:0000256" key="8">
    <source>
        <dbReference type="ARBA" id="ARBA00023175"/>
    </source>
</evidence>
<reference evidence="15 16" key="1">
    <citation type="submission" date="2014-09" db="EMBL/GenBank/DDBJ databases">
        <authorList>
            <person name="Ellenberger Sabrina"/>
        </authorList>
    </citation>
    <scope>NUCLEOTIDE SEQUENCE [LARGE SCALE GENOMIC DNA]</scope>
    <source>
        <strain evidence="15 16">CBS 412.66</strain>
    </source>
</reference>
<feature type="binding site" evidence="10">
    <location>
        <begin position="150"/>
        <end position="157"/>
    </location>
    <ligand>
        <name>ATP</name>
        <dbReference type="ChEBI" id="CHEBI:30616"/>
    </ligand>
</feature>
<evidence type="ECO:0000313" key="15">
    <source>
        <dbReference type="EMBL" id="CEP17237.1"/>
    </source>
</evidence>
<dbReference type="SUPFAM" id="SSF52540">
    <property type="entry name" value="P-loop containing nucleoside triphosphate hydrolases"/>
    <property type="match status" value="1"/>
</dbReference>
<feature type="compositionally biased region" description="Acidic residues" evidence="13">
    <location>
        <begin position="795"/>
        <end position="810"/>
    </location>
</feature>
<evidence type="ECO:0000256" key="1">
    <source>
        <dbReference type="ARBA" id="ARBA00004186"/>
    </source>
</evidence>
<feature type="coiled-coil region" evidence="12">
    <location>
        <begin position="746"/>
        <end position="780"/>
    </location>
</feature>
<evidence type="ECO:0000256" key="6">
    <source>
        <dbReference type="ARBA" id="ARBA00022840"/>
    </source>
</evidence>
<dbReference type="GO" id="GO:0051231">
    <property type="term" value="P:spindle elongation"/>
    <property type="evidence" value="ECO:0007669"/>
    <property type="project" value="TreeGrafter"/>
</dbReference>
<dbReference type="GO" id="GO:0008574">
    <property type="term" value="F:plus-end-directed microtubule motor activity"/>
    <property type="evidence" value="ECO:0007669"/>
    <property type="project" value="TreeGrafter"/>
</dbReference>
<keyword evidence="3" id="KW-0597">Phosphoprotein</keyword>
<keyword evidence="5 10" id="KW-0547">Nucleotide-binding</keyword>